<dbReference type="AlphaFoldDB" id="A0A9P7VUM1"/>
<dbReference type="EMBL" id="MU250532">
    <property type="protein sequence ID" value="KAG7447143.1"/>
    <property type="molecule type" value="Genomic_DNA"/>
</dbReference>
<evidence type="ECO:0000313" key="3">
    <source>
        <dbReference type="Proteomes" id="UP000812287"/>
    </source>
</evidence>
<proteinExistence type="predicted"/>
<reference evidence="2" key="1">
    <citation type="submission" date="2020-11" db="EMBL/GenBank/DDBJ databases">
        <title>Adaptations for nitrogen fixation in a non-lichenized fungal sporocarp promotes dispersal by wood-feeding termites.</title>
        <authorList>
            <consortium name="DOE Joint Genome Institute"/>
            <person name="Koch R.A."/>
            <person name="Yoon G."/>
            <person name="Arayal U."/>
            <person name="Lail K."/>
            <person name="Amirebrahimi M."/>
            <person name="Labutti K."/>
            <person name="Lipzen A."/>
            <person name="Riley R."/>
            <person name="Barry K."/>
            <person name="Henrissat B."/>
            <person name="Grigoriev I.V."/>
            <person name="Herr J.R."/>
            <person name="Aime M.C."/>
        </authorList>
    </citation>
    <scope>NUCLEOTIDE SEQUENCE</scope>
    <source>
        <strain evidence="2">MCA 3950</strain>
    </source>
</reference>
<protein>
    <submittedName>
        <fullName evidence="2">Uncharacterized protein</fullName>
    </submittedName>
</protein>
<organism evidence="2 3">
    <name type="scientific">Guyanagaster necrorhizus</name>
    <dbReference type="NCBI Taxonomy" id="856835"/>
    <lineage>
        <taxon>Eukaryota</taxon>
        <taxon>Fungi</taxon>
        <taxon>Dikarya</taxon>
        <taxon>Basidiomycota</taxon>
        <taxon>Agaricomycotina</taxon>
        <taxon>Agaricomycetes</taxon>
        <taxon>Agaricomycetidae</taxon>
        <taxon>Agaricales</taxon>
        <taxon>Marasmiineae</taxon>
        <taxon>Physalacriaceae</taxon>
        <taxon>Guyanagaster</taxon>
    </lineage>
</organism>
<evidence type="ECO:0000313" key="1">
    <source>
        <dbReference type="EMBL" id="KAG7447143.1"/>
    </source>
</evidence>
<accession>A0A9P7VUM1</accession>
<sequence>MAERKASLHEFKDSAEEWLFRVCLPNTNSMYGFRVLRSASQHNVATSVIFSTDPIAVFDMDAFCRH</sequence>
<dbReference type="Proteomes" id="UP000812287">
    <property type="component" value="Unassembled WGS sequence"/>
</dbReference>
<comment type="caution">
    <text evidence="2">The sequence shown here is derived from an EMBL/GenBank/DDBJ whole genome shotgun (WGS) entry which is preliminary data.</text>
</comment>
<keyword evidence="3" id="KW-1185">Reference proteome</keyword>
<evidence type="ECO:0000313" key="2">
    <source>
        <dbReference type="EMBL" id="KAG7447167.1"/>
    </source>
</evidence>
<gene>
    <name evidence="1" type="ORF">BT62DRAFT_930982</name>
    <name evidence="2" type="ORF">BT62DRAFT_931005</name>
</gene>
<dbReference type="EMBL" id="MU250532">
    <property type="protein sequence ID" value="KAG7447167.1"/>
    <property type="molecule type" value="Genomic_DNA"/>
</dbReference>
<name>A0A9P7VUM1_9AGAR</name>
<dbReference type="GeneID" id="66108341"/>
<dbReference type="RefSeq" id="XP_043040643.1">
    <property type="nucleotide sequence ID" value="XM_043186044.1"/>
</dbReference>